<comment type="caution">
    <text evidence="1">The sequence shown here is derived from an EMBL/GenBank/DDBJ whole genome shotgun (WGS) entry which is preliminary data.</text>
</comment>
<reference evidence="1 2" key="1">
    <citation type="submission" date="2024-04" db="EMBL/GenBank/DDBJ databases">
        <authorList>
            <person name="Rising A."/>
            <person name="Reimegard J."/>
            <person name="Sonavane S."/>
            <person name="Akerstrom W."/>
            <person name="Nylinder S."/>
            <person name="Hedman E."/>
            <person name="Kallberg Y."/>
        </authorList>
    </citation>
    <scope>NUCLEOTIDE SEQUENCE [LARGE SCALE GENOMIC DNA]</scope>
</reference>
<accession>A0AAV2AB32</accession>
<proteinExistence type="predicted"/>
<name>A0AAV2AB32_9ARAC</name>
<dbReference type="Proteomes" id="UP001497382">
    <property type="component" value="Unassembled WGS sequence"/>
</dbReference>
<evidence type="ECO:0000313" key="1">
    <source>
        <dbReference type="EMBL" id="CAL1281186.1"/>
    </source>
</evidence>
<protein>
    <submittedName>
        <fullName evidence="1">Uncharacterized protein</fullName>
    </submittedName>
</protein>
<dbReference type="EMBL" id="CAXIEN010000141">
    <property type="protein sequence ID" value="CAL1281186.1"/>
    <property type="molecule type" value="Genomic_DNA"/>
</dbReference>
<organism evidence="1 2">
    <name type="scientific">Larinioides sclopetarius</name>
    <dbReference type="NCBI Taxonomy" id="280406"/>
    <lineage>
        <taxon>Eukaryota</taxon>
        <taxon>Metazoa</taxon>
        <taxon>Ecdysozoa</taxon>
        <taxon>Arthropoda</taxon>
        <taxon>Chelicerata</taxon>
        <taxon>Arachnida</taxon>
        <taxon>Araneae</taxon>
        <taxon>Araneomorphae</taxon>
        <taxon>Entelegynae</taxon>
        <taxon>Araneoidea</taxon>
        <taxon>Araneidae</taxon>
        <taxon>Larinioides</taxon>
    </lineage>
</organism>
<gene>
    <name evidence="1" type="ORF">LARSCL_LOCUS11424</name>
</gene>
<evidence type="ECO:0000313" key="2">
    <source>
        <dbReference type="Proteomes" id="UP001497382"/>
    </source>
</evidence>
<sequence>MLYCLKAIPQMSNVVAQMLVFSYKSQRYTHYPQLISKSTDYGAVYMCLSLLWISACGIFTCRPCLLEVY</sequence>
<dbReference type="AlphaFoldDB" id="A0AAV2AB32"/>
<keyword evidence="2" id="KW-1185">Reference proteome</keyword>